<dbReference type="Gramene" id="evm.model.02.987">
    <property type="protein sequence ID" value="cds.evm.model.02.987"/>
    <property type="gene ID" value="evm.TU.02.987"/>
</dbReference>
<dbReference type="AlphaFoldDB" id="A0A803P3H6"/>
<evidence type="ECO:0000259" key="1">
    <source>
        <dbReference type="Pfam" id="PF07727"/>
    </source>
</evidence>
<dbReference type="Pfam" id="PF07727">
    <property type="entry name" value="RVT_2"/>
    <property type="match status" value="1"/>
</dbReference>
<name>A0A803P3H6_CANSA</name>
<dbReference type="Pfam" id="PF25597">
    <property type="entry name" value="SH3_retrovirus"/>
    <property type="match status" value="1"/>
</dbReference>
<reference evidence="3" key="1">
    <citation type="submission" date="2018-11" db="EMBL/GenBank/DDBJ databases">
        <authorList>
            <person name="Grassa J C."/>
        </authorList>
    </citation>
    <scope>NUCLEOTIDE SEQUENCE [LARGE SCALE GENOMIC DNA]</scope>
</reference>
<proteinExistence type="predicted"/>
<organism evidence="3 4">
    <name type="scientific">Cannabis sativa</name>
    <name type="common">Hemp</name>
    <name type="synonym">Marijuana</name>
    <dbReference type="NCBI Taxonomy" id="3483"/>
    <lineage>
        <taxon>Eukaryota</taxon>
        <taxon>Viridiplantae</taxon>
        <taxon>Streptophyta</taxon>
        <taxon>Embryophyta</taxon>
        <taxon>Tracheophyta</taxon>
        <taxon>Spermatophyta</taxon>
        <taxon>Magnoliopsida</taxon>
        <taxon>eudicotyledons</taxon>
        <taxon>Gunneridae</taxon>
        <taxon>Pentapetalae</taxon>
        <taxon>rosids</taxon>
        <taxon>fabids</taxon>
        <taxon>Rosales</taxon>
        <taxon>Cannabaceae</taxon>
        <taxon>Cannabis</taxon>
    </lineage>
</organism>
<dbReference type="EMBL" id="UZAU01000149">
    <property type="status" value="NOT_ANNOTATED_CDS"/>
    <property type="molecule type" value="Genomic_DNA"/>
</dbReference>
<protein>
    <recommendedName>
        <fullName evidence="5">Reverse transcriptase Ty1/copia-type domain-containing protein</fullName>
    </recommendedName>
</protein>
<keyword evidence="4" id="KW-1185">Reference proteome</keyword>
<reference evidence="3" key="2">
    <citation type="submission" date="2021-03" db="UniProtKB">
        <authorList>
            <consortium name="EnsemblPlants"/>
        </authorList>
    </citation>
    <scope>IDENTIFICATION</scope>
</reference>
<evidence type="ECO:0000259" key="2">
    <source>
        <dbReference type="Pfam" id="PF25597"/>
    </source>
</evidence>
<evidence type="ECO:0008006" key="5">
    <source>
        <dbReference type="Google" id="ProtNLM"/>
    </source>
</evidence>
<dbReference type="InterPro" id="IPR057670">
    <property type="entry name" value="SH3_retrovirus"/>
</dbReference>
<evidence type="ECO:0000313" key="4">
    <source>
        <dbReference type="Proteomes" id="UP000596661"/>
    </source>
</evidence>
<accession>A0A803P3H6</accession>
<sequence length="407" mass="44874">MHFRPEHCLFLGYSSYHKGYLCENAHGRIYIARNVIFNEDHYPGVLSPSTSHQVHSTPIIVPTATFNTSSVFSHTNTTYPTSVSTHGTETTHLPPITQPDPIPMPQQLLPTPHILAPNHEPVLNQSSTITPPATTTAAPTLDDPNIEAPSTIPPTRLPIPNIDPNTTSIPINSLVSGTIQQIDTQHFIGGSSEAPSSRTHKMQTRSQNIIFKPKSYLATKHPLPQSLLPSEPRNLKEALQNPKWLASMNFEIGALKSAGTWTFVPCEPGTSLIILLVYVDNIVVTRPSLSLINKLTNDLNKQFLLKDLGDVHYFLGVKIYRDSSSMYLSQTKYITDLLKKLNMEGAKCSPNPSSIATKLSLTEGGNLISWSAKKQQIVARSSTESEFRALANTTTELKWIQSVLSKL</sequence>
<dbReference type="Proteomes" id="UP000596661">
    <property type="component" value="Chromosome 2"/>
</dbReference>
<dbReference type="InterPro" id="IPR013103">
    <property type="entry name" value="RVT_2"/>
</dbReference>
<feature type="domain" description="Retroviral polymerase SH3-like" evidence="2">
    <location>
        <begin position="4"/>
        <end position="46"/>
    </location>
</feature>
<dbReference type="EnsemblPlants" id="evm.model.02.987">
    <property type="protein sequence ID" value="cds.evm.model.02.987"/>
    <property type="gene ID" value="evm.TU.02.987"/>
</dbReference>
<dbReference type="CDD" id="cd09272">
    <property type="entry name" value="RNase_HI_RT_Ty1"/>
    <property type="match status" value="1"/>
</dbReference>
<feature type="domain" description="Reverse transcriptase Ty1/copia-type" evidence="1">
    <location>
        <begin position="269"/>
        <end position="349"/>
    </location>
</feature>
<evidence type="ECO:0000313" key="3">
    <source>
        <dbReference type="EnsemblPlants" id="cds.evm.model.02.987"/>
    </source>
</evidence>